<reference evidence="4" key="1">
    <citation type="submission" date="2019-07" db="EMBL/GenBank/DDBJ databases">
        <title>De Novo Assembly of kiwifruit Actinidia rufa.</title>
        <authorList>
            <person name="Sugita-Konishi S."/>
            <person name="Sato K."/>
            <person name="Mori E."/>
            <person name="Abe Y."/>
            <person name="Kisaki G."/>
            <person name="Hamano K."/>
            <person name="Suezawa K."/>
            <person name="Otani M."/>
            <person name="Fukuda T."/>
            <person name="Manabe T."/>
            <person name="Gomi K."/>
            <person name="Tabuchi M."/>
            <person name="Akimitsu K."/>
            <person name="Kataoka I."/>
        </authorList>
    </citation>
    <scope>NUCLEOTIDE SEQUENCE [LARGE SCALE GENOMIC DNA]</scope>
    <source>
        <strain evidence="4">cv. Fuchu</strain>
    </source>
</reference>
<dbReference type="GO" id="GO:0030170">
    <property type="term" value="F:pyridoxal phosphate binding"/>
    <property type="evidence" value="ECO:0007669"/>
    <property type="project" value="InterPro"/>
</dbReference>
<feature type="compositionally biased region" description="Basic and acidic residues" evidence="1">
    <location>
        <begin position="1"/>
        <end position="12"/>
    </location>
</feature>
<dbReference type="PANTHER" id="PTHR45744:SF11">
    <property type="entry name" value="TYROSINE AMINOTRANSFERASE"/>
    <property type="match status" value="1"/>
</dbReference>
<dbReference type="GO" id="GO:0004838">
    <property type="term" value="F:L-tyrosine-2-oxoglutarate transaminase activity"/>
    <property type="evidence" value="ECO:0007669"/>
    <property type="project" value="TreeGrafter"/>
</dbReference>
<dbReference type="Proteomes" id="UP000585474">
    <property type="component" value="Unassembled WGS sequence"/>
</dbReference>
<dbReference type="InterPro" id="IPR015424">
    <property type="entry name" value="PyrdxlP-dep_Trfase"/>
</dbReference>
<dbReference type="Gene3D" id="3.90.1150.10">
    <property type="entry name" value="Aspartate Aminotransferase, domain 1"/>
    <property type="match status" value="1"/>
</dbReference>
<dbReference type="InterPro" id="IPR015422">
    <property type="entry name" value="PyrdxlP-dep_Trfase_small"/>
</dbReference>
<dbReference type="SUPFAM" id="SSF53383">
    <property type="entry name" value="PLP-dependent transferases"/>
    <property type="match status" value="1"/>
</dbReference>
<evidence type="ECO:0000313" key="4">
    <source>
        <dbReference type="Proteomes" id="UP000585474"/>
    </source>
</evidence>
<gene>
    <name evidence="3" type="ORF">Acr_00g0012800</name>
</gene>
<evidence type="ECO:0000259" key="2">
    <source>
        <dbReference type="Pfam" id="PF00155"/>
    </source>
</evidence>
<protein>
    <submittedName>
        <fullName evidence="3">Tyrosine transaminase family protein</fullName>
    </submittedName>
</protein>
<sequence>MKGGKSKAETKLSVKKRGAGNEKAGNKPAKKGKLANNPNKPKRPASAFFGAVPQILEKTKDDFFSKIVDILRQDADIFYSRIKEIPCITCPSKPEGCMFVMVKLNQTLLEDIKDDFDFCVKLAKEESVIVLPGVTVGLKNWLRITFAAEPSSLEDGLARVKAFCQRHTKKQ</sequence>
<dbReference type="Pfam" id="PF00155">
    <property type="entry name" value="Aminotran_1_2"/>
    <property type="match status" value="1"/>
</dbReference>
<feature type="region of interest" description="Disordered" evidence="1">
    <location>
        <begin position="1"/>
        <end position="46"/>
    </location>
</feature>
<keyword evidence="4" id="KW-1185">Reference proteome</keyword>
<evidence type="ECO:0000256" key="1">
    <source>
        <dbReference type="SAM" id="MobiDB-lite"/>
    </source>
</evidence>
<organism evidence="3 4">
    <name type="scientific">Actinidia rufa</name>
    <dbReference type="NCBI Taxonomy" id="165716"/>
    <lineage>
        <taxon>Eukaryota</taxon>
        <taxon>Viridiplantae</taxon>
        <taxon>Streptophyta</taxon>
        <taxon>Embryophyta</taxon>
        <taxon>Tracheophyta</taxon>
        <taxon>Spermatophyta</taxon>
        <taxon>Magnoliopsida</taxon>
        <taxon>eudicotyledons</taxon>
        <taxon>Gunneridae</taxon>
        <taxon>Pentapetalae</taxon>
        <taxon>asterids</taxon>
        <taxon>Ericales</taxon>
        <taxon>Actinidiaceae</taxon>
        <taxon>Actinidia</taxon>
    </lineage>
</organism>
<dbReference type="EMBL" id="BJWL01000125">
    <property type="protein sequence ID" value="GFS30591.1"/>
    <property type="molecule type" value="Genomic_DNA"/>
</dbReference>
<dbReference type="GO" id="GO:0006572">
    <property type="term" value="P:L-tyrosine catabolic process"/>
    <property type="evidence" value="ECO:0007669"/>
    <property type="project" value="TreeGrafter"/>
</dbReference>
<evidence type="ECO:0000313" key="3">
    <source>
        <dbReference type="EMBL" id="GFS30591.1"/>
    </source>
</evidence>
<comment type="caution">
    <text evidence="3">The sequence shown here is derived from an EMBL/GenBank/DDBJ whole genome shotgun (WGS) entry which is preliminary data.</text>
</comment>
<proteinExistence type="predicted"/>
<dbReference type="OrthoDB" id="7042322at2759"/>
<dbReference type="InterPro" id="IPR004839">
    <property type="entry name" value="Aminotransferase_I/II_large"/>
</dbReference>
<dbReference type="PANTHER" id="PTHR45744">
    <property type="entry name" value="TYROSINE AMINOTRANSFERASE"/>
    <property type="match status" value="1"/>
</dbReference>
<name>A0A7J0D9T4_9ERIC</name>
<dbReference type="AlphaFoldDB" id="A0A7J0D9T4"/>
<dbReference type="FunFam" id="3.90.1150.10:FF:000040">
    <property type="entry name" value="Tyrosine aminotransferase"/>
    <property type="match status" value="1"/>
</dbReference>
<accession>A0A7J0D9T4</accession>
<feature type="domain" description="Aminotransferase class I/classII large" evidence="2">
    <location>
        <begin position="54"/>
        <end position="151"/>
    </location>
</feature>